<organism evidence="1 2">
    <name type="scientific">Oryza sativa subsp. japonica</name>
    <name type="common">Rice</name>
    <dbReference type="NCBI Taxonomy" id="39947"/>
    <lineage>
        <taxon>Eukaryota</taxon>
        <taxon>Viridiplantae</taxon>
        <taxon>Streptophyta</taxon>
        <taxon>Embryophyta</taxon>
        <taxon>Tracheophyta</taxon>
        <taxon>Spermatophyta</taxon>
        <taxon>Magnoliopsida</taxon>
        <taxon>Liliopsida</taxon>
        <taxon>Poales</taxon>
        <taxon>Poaceae</taxon>
        <taxon>BOP clade</taxon>
        <taxon>Oryzoideae</taxon>
        <taxon>Oryzeae</taxon>
        <taxon>Oryzinae</taxon>
        <taxon>Oryza</taxon>
        <taxon>Oryza sativa</taxon>
    </lineage>
</organism>
<dbReference type="EMBL" id="AP014967">
    <property type="protein sequence ID" value="BAT15429.1"/>
    <property type="molecule type" value="Genomic_DNA"/>
</dbReference>
<proteinExistence type="predicted"/>
<evidence type="ECO:0000313" key="2">
    <source>
        <dbReference type="Proteomes" id="UP000059680"/>
    </source>
</evidence>
<dbReference type="Proteomes" id="UP000059680">
    <property type="component" value="Chromosome 11"/>
</dbReference>
<keyword evidence="2" id="KW-1185">Reference proteome</keyword>
<dbReference type="Gramene" id="Os11t0708000-03">
    <property type="protein sequence ID" value="Os11t0708000-03"/>
    <property type="gene ID" value="Os11g0708000"/>
</dbReference>
<reference evidence="1 2" key="2">
    <citation type="journal article" date="2013" name="Plant Cell Physiol.">
        <title>Rice Annotation Project Database (RAP-DB): an integrative and interactive database for rice genomics.</title>
        <authorList>
            <person name="Sakai H."/>
            <person name="Lee S.S."/>
            <person name="Tanaka T."/>
            <person name="Numa H."/>
            <person name="Kim J."/>
            <person name="Kawahara Y."/>
            <person name="Wakimoto H."/>
            <person name="Yang C.C."/>
            <person name="Iwamoto M."/>
            <person name="Abe T."/>
            <person name="Yamada Y."/>
            <person name="Muto A."/>
            <person name="Inokuchi H."/>
            <person name="Ikemura T."/>
            <person name="Matsumoto T."/>
            <person name="Sasaki T."/>
            <person name="Itoh T."/>
        </authorList>
    </citation>
    <scope>NUCLEOTIDE SEQUENCE [LARGE SCALE GENOMIC DNA]</scope>
    <source>
        <strain evidence="2">cv. Nipponbare</strain>
    </source>
</reference>
<reference evidence="2" key="1">
    <citation type="journal article" date="2005" name="Nature">
        <title>The map-based sequence of the rice genome.</title>
        <authorList>
            <consortium name="International rice genome sequencing project (IRGSP)"/>
            <person name="Matsumoto T."/>
            <person name="Wu J."/>
            <person name="Kanamori H."/>
            <person name="Katayose Y."/>
            <person name="Fujisawa M."/>
            <person name="Namiki N."/>
            <person name="Mizuno H."/>
            <person name="Yamamoto K."/>
            <person name="Antonio B.A."/>
            <person name="Baba T."/>
            <person name="Sakata K."/>
            <person name="Nagamura Y."/>
            <person name="Aoki H."/>
            <person name="Arikawa K."/>
            <person name="Arita K."/>
            <person name="Bito T."/>
            <person name="Chiden Y."/>
            <person name="Fujitsuka N."/>
            <person name="Fukunaka R."/>
            <person name="Hamada M."/>
            <person name="Harada C."/>
            <person name="Hayashi A."/>
            <person name="Hijishita S."/>
            <person name="Honda M."/>
            <person name="Hosokawa S."/>
            <person name="Ichikawa Y."/>
            <person name="Idonuma A."/>
            <person name="Iijima M."/>
            <person name="Ikeda M."/>
            <person name="Ikeno M."/>
            <person name="Ito K."/>
            <person name="Ito S."/>
            <person name="Ito T."/>
            <person name="Ito Y."/>
            <person name="Ito Y."/>
            <person name="Iwabuchi A."/>
            <person name="Kamiya K."/>
            <person name="Karasawa W."/>
            <person name="Kurita K."/>
            <person name="Katagiri S."/>
            <person name="Kikuta A."/>
            <person name="Kobayashi H."/>
            <person name="Kobayashi N."/>
            <person name="Machita K."/>
            <person name="Maehara T."/>
            <person name="Masukawa M."/>
            <person name="Mizubayashi T."/>
            <person name="Mukai Y."/>
            <person name="Nagasaki H."/>
            <person name="Nagata Y."/>
            <person name="Naito S."/>
            <person name="Nakashima M."/>
            <person name="Nakama Y."/>
            <person name="Nakamichi Y."/>
            <person name="Nakamura M."/>
            <person name="Meguro A."/>
            <person name="Negishi M."/>
            <person name="Ohta I."/>
            <person name="Ohta T."/>
            <person name="Okamoto M."/>
            <person name="Ono N."/>
            <person name="Saji S."/>
            <person name="Sakaguchi M."/>
            <person name="Sakai K."/>
            <person name="Shibata M."/>
            <person name="Shimokawa T."/>
            <person name="Song J."/>
            <person name="Takazaki Y."/>
            <person name="Terasawa K."/>
            <person name="Tsugane M."/>
            <person name="Tsuji K."/>
            <person name="Ueda S."/>
            <person name="Waki K."/>
            <person name="Yamagata H."/>
            <person name="Yamamoto M."/>
            <person name="Yamamoto S."/>
            <person name="Yamane H."/>
            <person name="Yoshiki S."/>
            <person name="Yoshihara R."/>
            <person name="Yukawa K."/>
            <person name="Zhong H."/>
            <person name="Yano M."/>
            <person name="Yuan Q."/>
            <person name="Ouyang S."/>
            <person name="Liu J."/>
            <person name="Jones K.M."/>
            <person name="Gansberger K."/>
            <person name="Moffat K."/>
            <person name="Hill J."/>
            <person name="Bera J."/>
            <person name="Fadrosh D."/>
            <person name="Jin S."/>
            <person name="Johri S."/>
            <person name="Kim M."/>
            <person name="Overton L."/>
            <person name="Reardon M."/>
            <person name="Tsitrin T."/>
            <person name="Vuong H."/>
            <person name="Weaver B."/>
            <person name="Ciecko A."/>
            <person name="Tallon L."/>
            <person name="Jackson J."/>
            <person name="Pai G."/>
            <person name="Aken S.V."/>
            <person name="Utterback T."/>
            <person name="Reidmuller S."/>
            <person name="Feldblyum T."/>
            <person name="Hsiao J."/>
            <person name="Zismann V."/>
            <person name="Iobst S."/>
            <person name="de Vazeille A.R."/>
            <person name="Buell C.R."/>
            <person name="Ying K."/>
            <person name="Li Y."/>
            <person name="Lu T."/>
            <person name="Huang Y."/>
            <person name="Zhao Q."/>
            <person name="Feng Q."/>
            <person name="Zhang L."/>
            <person name="Zhu J."/>
            <person name="Weng Q."/>
            <person name="Mu J."/>
            <person name="Lu Y."/>
            <person name="Fan D."/>
            <person name="Liu Y."/>
            <person name="Guan J."/>
            <person name="Zhang Y."/>
            <person name="Yu S."/>
            <person name="Liu X."/>
            <person name="Zhang Y."/>
            <person name="Hong G."/>
            <person name="Han B."/>
            <person name="Choisne N."/>
            <person name="Demange N."/>
            <person name="Orjeda G."/>
            <person name="Samain S."/>
            <person name="Cattolico L."/>
            <person name="Pelletier E."/>
            <person name="Couloux A."/>
            <person name="Segurens B."/>
            <person name="Wincker P."/>
            <person name="D'Hont A."/>
            <person name="Scarpelli C."/>
            <person name="Weissenbach J."/>
            <person name="Salanoubat M."/>
            <person name="Quetier F."/>
            <person name="Yu Y."/>
            <person name="Kim H.R."/>
            <person name="Rambo T."/>
            <person name="Currie J."/>
            <person name="Collura K."/>
            <person name="Luo M."/>
            <person name="Yang T."/>
            <person name="Ammiraju J.S.S."/>
            <person name="Engler F."/>
            <person name="Soderlund C."/>
            <person name="Wing R.A."/>
            <person name="Palmer L.E."/>
            <person name="de la Bastide M."/>
            <person name="Spiegel L."/>
            <person name="Nascimento L."/>
            <person name="Zutavern T."/>
            <person name="O'Shaughnessy A."/>
            <person name="Dike S."/>
            <person name="Dedhia N."/>
            <person name="Preston R."/>
            <person name="Balija V."/>
            <person name="McCombie W.R."/>
            <person name="Chow T."/>
            <person name="Chen H."/>
            <person name="Chung M."/>
            <person name="Chen C."/>
            <person name="Shaw J."/>
            <person name="Wu H."/>
            <person name="Hsiao K."/>
            <person name="Chao Y."/>
            <person name="Chu M."/>
            <person name="Cheng C."/>
            <person name="Hour A."/>
            <person name="Lee P."/>
            <person name="Lin S."/>
            <person name="Lin Y."/>
            <person name="Liou J."/>
            <person name="Liu S."/>
            <person name="Hsing Y."/>
            <person name="Raghuvanshi S."/>
            <person name="Mohanty A."/>
            <person name="Bharti A.K."/>
            <person name="Gaur A."/>
            <person name="Gupta V."/>
            <person name="Kumar D."/>
            <person name="Ravi V."/>
            <person name="Vij S."/>
            <person name="Kapur A."/>
            <person name="Khurana P."/>
            <person name="Khurana P."/>
            <person name="Khurana J.P."/>
            <person name="Tyagi A.K."/>
            <person name="Gaikwad K."/>
            <person name="Singh A."/>
            <person name="Dalal V."/>
            <person name="Srivastava S."/>
            <person name="Dixit A."/>
            <person name="Pal A.K."/>
            <person name="Ghazi I.A."/>
            <person name="Yadav M."/>
            <person name="Pandit A."/>
            <person name="Bhargava A."/>
            <person name="Sureshbabu K."/>
            <person name="Batra K."/>
            <person name="Sharma T.R."/>
            <person name="Mohapatra T."/>
            <person name="Singh N.K."/>
            <person name="Messing J."/>
            <person name="Nelson A.B."/>
            <person name="Fuks G."/>
            <person name="Kavchok S."/>
            <person name="Keizer G."/>
            <person name="Linton E."/>
            <person name="Llaca V."/>
            <person name="Song R."/>
            <person name="Tanyolac B."/>
            <person name="Young S."/>
            <person name="Ho-Il K."/>
            <person name="Hahn J.H."/>
            <person name="Sangsakoo G."/>
            <person name="Vanavichit A."/>
            <person name="de Mattos Luiz.A.T."/>
            <person name="Zimmer P.D."/>
            <person name="Malone G."/>
            <person name="Dellagostin O."/>
            <person name="de Oliveira A.C."/>
            <person name="Bevan M."/>
            <person name="Bancroft I."/>
            <person name="Minx P."/>
            <person name="Cordum H."/>
            <person name="Wilson R."/>
            <person name="Cheng Z."/>
            <person name="Jin W."/>
            <person name="Jiang J."/>
            <person name="Leong S.A."/>
            <person name="Iwama H."/>
            <person name="Gojobori T."/>
            <person name="Itoh T."/>
            <person name="Niimura Y."/>
            <person name="Fujii Y."/>
            <person name="Habara T."/>
            <person name="Sakai H."/>
            <person name="Sato Y."/>
            <person name="Wilson G."/>
            <person name="Kumar K."/>
            <person name="McCouch S."/>
            <person name="Juretic N."/>
            <person name="Hoen D."/>
            <person name="Wright S."/>
            <person name="Bruskiewich R."/>
            <person name="Bureau T."/>
            <person name="Miyao A."/>
            <person name="Hirochika H."/>
            <person name="Nishikawa T."/>
            <person name="Kadowaki K."/>
            <person name="Sugiura M."/>
            <person name="Burr B."/>
            <person name="Sasaki T."/>
        </authorList>
    </citation>
    <scope>NUCLEOTIDE SEQUENCE [LARGE SCALE GENOMIC DNA]</scope>
    <source>
        <strain evidence="2">cv. Nipponbare</strain>
    </source>
</reference>
<evidence type="ECO:0000313" key="1">
    <source>
        <dbReference type="EMBL" id="BAT15429.1"/>
    </source>
</evidence>
<dbReference type="OMA" id="CRCPCSY"/>
<protein>
    <submittedName>
        <fullName evidence="1">Os11g0708000 protein</fullName>
    </submittedName>
</protein>
<name>A0A0P0Y5W9_ORYSJ</name>
<reference evidence="1 2" key="3">
    <citation type="journal article" date="2013" name="Rice">
        <title>Improvement of the Oryza sativa Nipponbare reference genome using next generation sequence and optical map data.</title>
        <authorList>
            <person name="Kawahara Y."/>
            <person name="de la Bastide M."/>
            <person name="Hamilton J.P."/>
            <person name="Kanamori H."/>
            <person name="McCombie W.R."/>
            <person name="Ouyang S."/>
            <person name="Schwartz D.C."/>
            <person name="Tanaka T."/>
            <person name="Wu J."/>
            <person name="Zhou S."/>
            <person name="Childs K.L."/>
            <person name="Davidson R.M."/>
            <person name="Lin H."/>
            <person name="Quesada-Ocampo L."/>
            <person name="Vaillancourt B."/>
            <person name="Sakai H."/>
            <person name="Lee S.S."/>
            <person name="Kim J."/>
            <person name="Numa H."/>
            <person name="Itoh T."/>
            <person name="Buell C.R."/>
            <person name="Matsumoto T."/>
        </authorList>
    </citation>
    <scope>NUCLEOTIDE SEQUENCE [LARGE SCALE GENOMIC DNA]</scope>
    <source>
        <strain evidence="2">cv. Nipponbare</strain>
    </source>
</reference>
<dbReference type="ExpressionAtlas" id="A0A0P0Y5W9">
    <property type="expression patterns" value="baseline and differential"/>
</dbReference>
<sequence>MGSGLRPPGGEGRPRCRCPCSYMVFRRLAQAAVRWRREEVVGGSRGGRHRPCRPILERRRGANGWSLLCALLPSISQ</sequence>
<dbReference type="AlphaFoldDB" id="A0A0P0Y5W9"/>
<accession>A0A0P0Y5W9</accession>
<gene>
    <name evidence="1" type="ordered locus">Os11g0708000</name>
    <name evidence="1" type="ORF">OSNPB_110708000</name>
</gene>